<accession>A0ABT4N3P8</accession>
<organism evidence="1 2">
    <name type="scientific">Gordonia rubripertincta</name>
    <name type="common">Rhodococcus corallinus</name>
    <dbReference type="NCBI Taxonomy" id="36822"/>
    <lineage>
        <taxon>Bacteria</taxon>
        <taxon>Bacillati</taxon>
        <taxon>Actinomycetota</taxon>
        <taxon>Actinomycetes</taxon>
        <taxon>Mycobacteriales</taxon>
        <taxon>Gordoniaceae</taxon>
        <taxon>Gordonia</taxon>
    </lineage>
</organism>
<dbReference type="Proteomes" id="UP001067235">
    <property type="component" value="Unassembled WGS sequence"/>
</dbReference>
<keyword evidence="2" id="KW-1185">Reference proteome</keyword>
<gene>
    <name evidence="1" type="ORF">O4213_27045</name>
</gene>
<reference evidence="1" key="1">
    <citation type="submission" date="2022-12" db="EMBL/GenBank/DDBJ databases">
        <authorList>
            <person name="Krivoruchko A.V."/>
            <person name="Elkin A."/>
        </authorList>
    </citation>
    <scope>NUCLEOTIDE SEQUENCE</scope>
    <source>
        <strain evidence="1">IEGM 1388</strain>
    </source>
</reference>
<sequence length="76" mass="8345">MTDNAANEWSETHADLATALARLAVLSHCIAHTEGFAHTDPHDFASDAALFLDRSTTMPAARSPKWSAWRRAVTRP</sequence>
<evidence type="ECO:0000313" key="1">
    <source>
        <dbReference type="EMBL" id="MCZ4553674.1"/>
    </source>
</evidence>
<proteinExistence type="predicted"/>
<comment type="caution">
    <text evidence="1">The sequence shown here is derived from an EMBL/GenBank/DDBJ whole genome shotgun (WGS) entry which is preliminary data.</text>
</comment>
<name>A0ABT4N3P8_GORRU</name>
<protein>
    <submittedName>
        <fullName evidence="1">Uncharacterized protein</fullName>
    </submittedName>
</protein>
<evidence type="ECO:0000313" key="2">
    <source>
        <dbReference type="Proteomes" id="UP001067235"/>
    </source>
</evidence>
<dbReference type="RefSeq" id="WP_301574360.1">
    <property type="nucleotide sequence ID" value="NZ_JAPWIE010000011.1"/>
</dbReference>
<dbReference type="EMBL" id="JAPWIE010000011">
    <property type="protein sequence ID" value="MCZ4553674.1"/>
    <property type="molecule type" value="Genomic_DNA"/>
</dbReference>